<dbReference type="Proteomes" id="UP000192333">
    <property type="component" value="Chromosome I"/>
</dbReference>
<evidence type="ECO:0000313" key="2">
    <source>
        <dbReference type="Proteomes" id="UP000192333"/>
    </source>
</evidence>
<dbReference type="OrthoDB" id="981960at2"/>
<reference evidence="2" key="1">
    <citation type="submission" date="2017-04" db="EMBL/GenBank/DDBJ databases">
        <authorList>
            <person name="Varghese N."/>
            <person name="Submissions S."/>
        </authorList>
    </citation>
    <scope>NUCLEOTIDE SEQUENCE [LARGE SCALE GENOMIC DNA]</scope>
    <source>
        <strain evidence="2">DSM 16537</strain>
    </source>
</reference>
<keyword evidence="2" id="KW-1185">Reference proteome</keyword>
<sequence>MEAMEKISVTQKELPSGNCQVKFFIEDEQKPQYGYLLVNEPKPVGEIIAEIQERLERRRMATSGLNPFSLKNPVREDNNFYLYSA</sequence>
<protein>
    <submittedName>
        <fullName evidence="1">Uncharacterized protein</fullName>
    </submittedName>
</protein>
<dbReference type="EMBL" id="LT838813">
    <property type="protein sequence ID" value="SMD46092.1"/>
    <property type="molecule type" value="Genomic_DNA"/>
</dbReference>
<gene>
    <name evidence="1" type="ORF">SAMN00777080_4771</name>
</gene>
<organism evidence="1 2">
    <name type="scientific">Aquiflexum balticum DSM 16537</name>
    <dbReference type="NCBI Taxonomy" id="758820"/>
    <lineage>
        <taxon>Bacteria</taxon>
        <taxon>Pseudomonadati</taxon>
        <taxon>Bacteroidota</taxon>
        <taxon>Cytophagia</taxon>
        <taxon>Cytophagales</taxon>
        <taxon>Cyclobacteriaceae</taxon>
        <taxon>Aquiflexum</taxon>
    </lineage>
</organism>
<dbReference type="RefSeq" id="WP_084123039.1">
    <property type="nucleotide sequence ID" value="NZ_LT838813.1"/>
</dbReference>
<name>A0A1W2HBI8_9BACT</name>
<dbReference type="AlphaFoldDB" id="A0A1W2HBI8"/>
<accession>A0A1W2HBI8</accession>
<proteinExistence type="predicted"/>
<evidence type="ECO:0000313" key="1">
    <source>
        <dbReference type="EMBL" id="SMD46092.1"/>
    </source>
</evidence>